<feature type="domain" description="GOLD" evidence="11">
    <location>
        <begin position="28"/>
        <end position="110"/>
    </location>
</feature>
<dbReference type="Proteomes" id="UP001146793">
    <property type="component" value="Unassembled WGS sequence"/>
</dbReference>
<evidence type="ECO:0000256" key="10">
    <source>
        <dbReference type="SAM" id="SignalP"/>
    </source>
</evidence>
<comment type="similarity">
    <text evidence="2 8">Belongs to the EMP24/GP25L family.</text>
</comment>
<reference evidence="12" key="1">
    <citation type="submission" date="2022-08" db="EMBL/GenBank/DDBJ databases">
        <title>Novel sulphate-reducing endosymbionts in the free-living metamonad Anaeramoeba.</title>
        <authorList>
            <person name="Jerlstrom-Hultqvist J."/>
            <person name="Cepicka I."/>
            <person name="Gallot-Lavallee L."/>
            <person name="Salas-Leiva D."/>
            <person name="Curtis B.A."/>
            <person name="Zahonova K."/>
            <person name="Pipaliya S."/>
            <person name="Dacks J."/>
            <person name="Roger A.J."/>
        </authorList>
    </citation>
    <scope>NUCLEOTIDE SEQUENCE</scope>
    <source>
        <strain evidence="12">Busselton2</strain>
    </source>
</reference>
<gene>
    <name evidence="12" type="ORF">M0812_12196</name>
</gene>
<keyword evidence="4 10" id="KW-0732">Signal</keyword>
<evidence type="ECO:0000256" key="1">
    <source>
        <dbReference type="ARBA" id="ARBA00004479"/>
    </source>
</evidence>
<evidence type="ECO:0000256" key="5">
    <source>
        <dbReference type="ARBA" id="ARBA00022989"/>
    </source>
</evidence>
<dbReference type="GO" id="GO:0016020">
    <property type="term" value="C:membrane"/>
    <property type="evidence" value="ECO:0007669"/>
    <property type="project" value="UniProtKB-SubCell"/>
</dbReference>
<evidence type="ECO:0000256" key="4">
    <source>
        <dbReference type="ARBA" id="ARBA00022729"/>
    </source>
</evidence>
<keyword evidence="5 9" id="KW-1133">Transmembrane helix</keyword>
<dbReference type="InterPro" id="IPR015720">
    <property type="entry name" value="Emp24-like"/>
</dbReference>
<evidence type="ECO:0000259" key="11">
    <source>
        <dbReference type="PROSITE" id="PS50866"/>
    </source>
</evidence>
<dbReference type="SMART" id="SM01190">
    <property type="entry name" value="EMP24_GP25L"/>
    <property type="match status" value="1"/>
</dbReference>
<feature type="signal peptide" evidence="10">
    <location>
        <begin position="1"/>
        <end position="18"/>
    </location>
</feature>
<dbReference type="PANTHER" id="PTHR22811">
    <property type="entry name" value="TRANSMEMBRANE EMP24 DOMAIN-CONTAINING PROTEIN"/>
    <property type="match status" value="1"/>
</dbReference>
<comment type="caution">
    <text evidence="12">The sequence shown here is derived from an EMBL/GenBank/DDBJ whole genome shotgun (WGS) entry which is preliminary data.</text>
</comment>
<evidence type="ECO:0000256" key="2">
    <source>
        <dbReference type="ARBA" id="ARBA00007104"/>
    </source>
</evidence>
<dbReference type="GO" id="GO:0012505">
    <property type="term" value="C:endomembrane system"/>
    <property type="evidence" value="ECO:0007669"/>
    <property type="project" value="UniProtKB-SubCell"/>
</dbReference>
<feature type="transmembrane region" description="Helical" evidence="9">
    <location>
        <begin position="183"/>
        <end position="205"/>
    </location>
</feature>
<evidence type="ECO:0000256" key="8">
    <source>
        <dbReference type="RuleBase" id="RU003827"/>
    </source>
</evidence>
<sequence length="216" mass="24913">MFFRVLAIFLICVIPTLSFTFTIEPKRKTCFYEQLEESTNAHVDFQVVKGGDLMISFRITDPIGRNTYTKIQFSTGTYNFRTNTQGIYSFCFDNSRSSFSEKEVTFNFESHKAGELKKKVEKSDFANYIGKKGEISGKQAAIELAGFLELLGEKVTEVHTLQTYLKAREKANRDTTESTNSRILWWSLFSTLLIVVGSITQIYYLKSIFMKRRSRI</sequence>
<evidence type="ECO:0000313" key="13">
    <source>
        <dbReference type="Proteomes" id="UP001146793"/>
    </source>
</evidence>
<feature type="chain" id="PRO_5043552310" evidence="10">
    <location>
        <begin position="19"/>
        <end position="216"/>
    </location>
</feature>
<dbReference type="AlphaFoldDB" id="A0AAV7ZMY8"/>
<keyword evidence="6 9" id="KW-0472">Membrane</keyword>
<dbReference type="SUPFAM" id="SSF101576">
    <property type="entry name" value="Supernatant protein factor (SPF), C-terminal domain"/>
    <property type="match status" value="1"/>
</dbReference>
<evidence type="ECO:0000256" key="3">
    <source>
        <dbReference type="ARBA" id="ARBA00022692"/>
    </source>
</evidence>
<dbReference type="Pfam" id="PF01105">
    <property type="entry name" value="EMP24_GP25L"/>
    <property type="match status" value="1"/>
</dbReference>
<organism evidence="12 13">
    <name type="scientific">Anaeramoeba flamelloides</name>
    <dbReference type="NCBI Taxonomy" id="1746091"/>
    <lineage>
        <taxon>Eukaryota</taxon>
        <taxon>Metamonada</taxon>
        <taxon>Anaeramoebidae</taxon>
        <taxon>Anaeramoeba</taxon>
    </lineage>
</organism>
<evidence type="ECO:0000313" key="12">
    <source>
        <dbReference type="EMBL" id="KAJ3442461.1"/>
    </source>
</evidence>
<evidence type="ECO:0000256" key="9">
    <source>
        <dbReference type="SAM" id="Phobius"/>
    </source>
</evidence>
<dbReference type="PROSITE" id="PS50866">
    <property type="entry name" value="GOLD"/>
    <property type="match status" value="1"/>
</dbReference>
<keyword evidence="3 8" id="KW-0812">Transmembrane</keyword>
<dbReference type="EMBL" id="JANTQA010000026">
    <property type="protein sequence ID" value="KAJ3442461.1"/>
    <property type="molecule type" value="Genomic_DNA"/>
</dbReference>
<dbReference type="InterPro" id="IPR036598">
    <property type="entry name" value="GOLD_dom_sf"/>
</dbReference>
<protein>
    <submittedName>
        <fullName evidence="12">Transmembrane emp24 domain-containing protein</fullName>
    </submittedName>
</protein>
<evidence type="ECO:0000256" key="7">
    <source>
        <dbReference type="ARBA" id="ARBA00037847"/>
    </source>
</evidence>
<evidence type="ECO:0000256" key="6">
    <source>
        <dbReference type="ARBA" id="ARBA00023136"/>
    </source>
</evidence>
<name>A0AAV7ZMY8_9EUKA</name>
<accession>A0AAV7ZMY8</accession>
<comment type="subcellular location">
    <subcellularLocation>
        <location evidence="7">Endomembrane system</location>
        <topology evidence="7">Single-pass membrane protein</topology>
    </subcellularLocation>
    <subcellularLocation>
        <location evidence="1 8">Membrane</location>
        <topology evidence="1 8">Single-pass type I membrane protein</topology>
    </subcellularLocation>
</comment>
<proteinExistence type="inferred from homology"/>
<dbReference type="InterPro" id="IPR009038">
    <property type="entry name" value="GOLD_dom"/>
</dbReference>